<evidence type="ECO:0000256" key="4">
    <source>
        <dbReference type="ARBA" id="ARBA00022827"/>
    </source>
</evidence>
<keyword evidence="4" id="KW-0274">FAD</keyword>
<sequence>MTVKNGRRWSTANAYLRPAMDRPNLTVITHTLVHKVLLEGKQAVGVRYERQAQVQVVRAGKEVILSAGSIGSPHLLQLSDTSCPGWAKTCRIIWSSISSFAASNPSHSTASWGRGASSR</sequence>
<comment type="caution">
    <text evidence="6">The sequence shown here is derived from an EMBL/GenBank/DDBJ whole genome shotgun (WGS) entry which is preliminary data.</text>
</comment>
<feature type="domain" description="Glucose-methanol-choline oxidoreductase N-terminal" evidence="5">
    <location>
        <begin position="2"/>
        <end position="79"/>
    </location>
</feature>
<comment type="similarity">
    <text evidence="2">Belongs to the GMC oxidoreductase family.</text>
</comment>
<dbReference type="InterPro" id="IPR012132">
    <property type="entry name" value="GMC_OxRdtase"/>
</dbReference>
<dbReference type="Pfam" id="PF00732">
    <property type="entry name" value="GMC_oxred_N"/>
    <property type="match status" value="1"/>
</dbReference>
<accession>A0ABW3KK08</accession>
<evidence type="ECO:0000256" key="3">
    <source>
        <dbReference type="ARBA" id="ARBA00022630"/>
    </source>
</evidence>
<evidence type="ECO:0000259" key="5">
    <source>
        <dbReference type="Pfam" id="PF00732"/>
    </source>
</evidence>
<gene>
    <name evidence="6" type="ORF">ACFQ1C_15465</name>
</gene>
<name>A0ABW3KK08_9GAMM</name>
<evidence type="ECO:0000313" key="6">
    <source>
        <dbReference type="EMBL" id="MFD1009545.1"/>
    </source>
</evidence>
<dbReference type="InterPro" id="IPR000172">
    <property type="entry name" value="GMC_OxRdtase_N"/>
</dbReference>
<dbReference type="EMBL" id="JBHTJS010000062">
    <property type="protein sequence ID" value="MFD1009545.1"/>
    <property type="molecule type" value="Genomic_DNA"/>
</dbReference>
<proteinExistence type="inferred from homology"/>
<dbReference type="SUPFAM" id="SSF51905">
    <property type="entry name" value="FAD/NAD(P)-binding domain"/>
    <property type="match status" value="1"/>
</dbReference>
<reference evidence="7" key="1">
    <citation type="journal article" date="2019" name="Int. J. Syst. Evol. Microbiol.">
        <title>The Global Catalogue of Microorganisms (GCM) 10K type strain sequencing project: providing services to taxonomists for standard genome sequencing and annotation.</title>
        <authorList>
            <consortium name="The Broad Institute Genomics Platform"/>
            <consortium name="The Broad Institute Genome Sequencing Center for Infectious Disease"/>
            <person name="Wu L."/>
            <person name="Ma J."/>
        </authorList>
    </citation>
    <scope>NUCLEOTIDE SEQUENCE [LARGE SCALE GENOMIC DNA]</scope>
    <source>
        <strain evidence="7">CCUG 60525</strain>
    </source>
</reference>
<protein>
    <submittedName>
        <fullName evidence="6">GMC family oxidoreductase N-terminal domain-containing protein</fullName>
    </submittedName>
</protein>
<dbReference type="PANTHER" id="PTHR11552:SF147">
    <property type="entry name" value="CHOLINE DEHYDROGENASE, MITOCHONDRIAL"/>
    <property type="match status" value="1"/>
</dbReference>
<dbReference type="Gene3D" id="3.50.50.60">
    <property type="entry name" value="FAD/NAD(P)-binding domain"/>
    <property type="match status" value="1"/>
</dbReference>
<comment type="cofactor">
    <cofactor evidence="1">
        <name>FAD</name>
        <dbReference type="ChEBI" id="CHEBI:57692"/>
    </cofactor>
</comment>
<evidence type="ECO:0000256" key="1">
    <source>
        <dbReference type="ARBA" id="ARBA00001974"/>
    </source>
</evidence>
<organism evidence="6 7">
    <name type="scientific">Oceanisphaera ostreae</name>
    <dbReference type="NCBI Taxonomy" id="914151"/>
    <lineage>
        <taxon>Bacteria</taxon>
        <taxon>Pseudomonadati</taxon>
        <taxon>Pseudomonadota</taxon>
        <taxon>Gammaproteobacteria</taxon>
        <taxon>Aeromonadales</taxon>
        <taxon>Aeromonadaceae</taxon>
        <taxon>Oceanisphaera</taxon>
    </lineage>
</organism>
<dbReference type="RefSeq" id="WP_379559582.1">
    <property type="nucleotide sequence ID" value="NZ_JBHTJS010000062.1"/>
</dbReference>
<dbReference type="PANTHER" id="PTHR11552">
    <property type="entry name" value="GLUCOSE-METHANOL-CHOLINE GMC OXIDOREDUCTASE"/>
    <property type="match status" value="1"/>
</dbReference>
<evidence type="ECO:0000313" key="7">
    <source>
        <dbReference type="Proteomes" id="UP001597048"/>
    </source>
</evidence>
<evidence type="ECO:0000256" key="2">
    <source>
        <dbReference type="ARBA" id="ARBA00010790"/>
    </source>
</evidence>
<keyword evidence="7" id="KW-1185">Reference proteome</keyword>
<keyword evidence="3" id="KW-0285">Flavoprotein</keyword>
<dbReference type="InterPro" id="IPR036188">
    <property type="entry name" value="FAD/NAD-bd_sf"/>
</dbReference>
<dbReference type="Proteomes" id="UP001597048">
    <property type="component" value="Unassembled WGS sequence"/>
</dbReference>